<feature type="compositionally biased region" description="Basic residues" evidence="2">
    <location>
        <begin position="91"/>
        <end position="105"/>
    </location>
</feature>
<dbReference type="InterPro" id="IPR039417">
    <property type="entry name" value="Peptidase_C1A_papain-like"/>
</dbReference>
<dbReference type="CDD" id="cd02248">
    <property type="entry name" value="Peptidase_C1A"/>
    <property type="match status" value="1"/>
</dbReference>
<protein>
    <submittedName>
        <fullName evidence="5">CSON004954 protein</fullName>
    </submittedName>
</protein>
<dbReference type="InterPro" id="IPR013128">
    <property type="entry name" value="Peptidase_C1A"/>
</dbReference>
<evidence type="ECO:0000256" key="3">
    <source>
        <dbReference type="SAM" id="SignalP"/>
    </source>
</evidence>
<evidence type="ECO:0000259" key="4">
    <source>
        <dbReference type="SMART" id="SM00645"/>
    </source>
</evidence>
<evidence type="ECO:0000256" key="1">
    <source>
        <dbReference type="ARBA" id="ARBA00008455"/>
    </source>
</evidence>
<dbReference type="PANTHER" id="PTHR12411">
    <property type="entry name" value="CYSTEINE PROTEASE FAMILY C1-RELATED"/>
    <property type="match status" value="1"/>
</dbReference>
<proteinExistence type="inferred from homology"/>
<dbReference type="VEuPathDB" id="VectorBase:CSON004954"/>
<feature type="region of interest" description="Disordered" evidence="2">
    <location>
        <begin position="85"/>
        <end position="105"/>
    </location>
</feature>
<dbReference type="GO" id="GO:0006508">
    <property type="term" value="P:proteolysis"/>
    <property type="evidence" value="ECO:0007669"/>
    <property type="project" value="InterPro"/>
</dbReference>
<dbReference type="InterPro" id="IPR038765">
    <property type="entry name" value="Papain-like_cys_pep_sf"/>
</dbReference>
<organism evidence="5">
    <name type="scientific">Culicoides sonorensis</name>
    <name type="common">Biting midge</name>
    <dbReference type="NCBI Taxonomy" id="179676"/>
    <lineage>
        <taxon>Eukaryota</taxon>
        <taxon>Metazoa</taxon>
        <taxon>Ecdysozoa</taxon>
        <taxon>Arthropoda</taxon>
        <taxon>Hexapoda</taxon>
        <taxon>Insecta</taxon>
        <taxon>Pterygota</taxon>
        <taxon>Neoptera</taxon>
        <taxon>Endopterygota</taxon>
        <taxon>Diptera</taxon>
        <taxon>Nematocera</taxon>
        <taxon>Chironomoidea</taxon>
        <taxon>Ceratopogonidae</taxon>
        <taxon>Ceratopogoninae</taxon>
        <taxon>Culicoides</taxon>
        <taxon>Monoculicoides</taxon>
    </lineage>
</organism>
<dbReference type="EMBL" id="UFQT01002016">
    <property type="protein sequence ID" value="SSX32416.1"/>
    <property type="molecule type" value="Genomic_DNA"/>
</dbReference>
<reference evidence="5" key="1">
    <citation type="submission" date="2018-07" db="EMBL/GenBank/DDBJ databases">
        <authorList>
            <person name="Quirk P.G."/>
            <person name="Krulwich T.A."/>
        </authorList>
    </citation>
    <scope>NUCLEOTIDE SEQUENCE</scope>
</reference>
<dbReference type="SMART" id="SM00645">
    <property type="entry name" value="Pept_C1"/>
    <property type="match status" value="1"/>
</dbReference>
<evidence type="ECO:0000256" key="2">
    <source>
        <dbReference type="SAM" id="MobiDB-lite"/>
    </source>
</evidence>
<evidence type="ECO:0000313" key="5">
    <source>
        <dbReference type="EMBL" id="SSX32416.1"/>
    </source>
</evidence>
<dbReference type="Gene3D" id="3.90.70.10">
    <property type="entry name" value="Cysteine proteinases"/>
    <property type="match status" value="1"/>
</dbReference>
<feature type="domain" description="Peptidase C1A papain C-terminal" evidence="4">
    <location>
        <begin position="135"/>
        <end position="344"/>
    </location>
</feature>
<sequence>MKILIFCINVCYIVKSFALLNLNTKALLFCTENLGKIIGDLTDASLSQSQRLVKCILEQTNIDKINKKGLGYVLENNVESLLSPKEQEKRKGYKPHPRTERRQKRSIIERTYQPPFYEDFDDHFLVRHKRSVESIPKTTRINYQKELTPPLDQKLCASCYAFVSTALIEHYLYKTTGNISELSVQHFVDCSGPPNYWNNGCNWGHFGDCADYLKEKPGVYHESDYPYIATEQNCHHKSNQILKSTIVEYVELSDEFAAYEALKAGYLVAGAVCVTNHFRFYKNGILNGDAACGCKKPDHAIVIVGIAFEPSYNMFYWIIRNSWGTSYGASGHVRMKAFSNCAAINSDLGHFKITSK</sequence>
<dbReference type="AlphaFoldDB" id="A0A336MQ80"/>
<accession>A0A336MQ80</accession>
<feature type="chain" id="PRO_5018771679" evidence="3">
    <location>
        <begin position="19"/>
        <end position="356"/>
    </location>
</feature>
<dbReference type="GO" id="GO:0008234">
    <property type="term" value="F:cysteine-type peptidase activity"/>
    <property type="evidence" value="ECO:0007669"/>
    <property type="project" value="InterPro"/>
</dbReference>
<name>A0A336MQ80_CULSO</name>
<feature type="signal peptide" evidence="3">
    <location>
        <begin position="1"/>
        <end position="18"/>
    </location>
</feature>
<gene>
    <name evidence="5" type="primary">CSON004954</name>
</gene>
<dbReference type="InterPro" id="IPR000668">
    <property type="entry name" value="Peptidase_C1A_C"/>
</dbReference>
<dbReference type="Pfam" id="PF00112">
    <property type="entry name" value="Peptidase_C1"/>
    <property type="match status" value="1"/>
</dbReference>
<dbReference type="SUPFAM" id="SSF54001">
    <property type="entry name" value="Cysteine proteinases"/>
    <property type="match status" value="1"/>
</dbReference>
<comment type="similarity">
    <text evidence="1">Belongs to the peptidase C1 family.</text>
</comment>
<keyword evidence="3" id="KW-0732">Signal</keyword>